<reference evidence="2 3" key="1">
    <citation type="submission" date="2024-08" db="EMBL/GenBank/DDBJ databases">
        <authorList>
            <person name="Ishaq N."/>
        </authorList>
    </citation>
    <scope>NUCLEOTIDE SEQUENCE [LARGE SCALE GENOMIC DNA]</scope>
    <source>
        <strain evidence="2 3">DSM 18651</strain>
    </source>
</reference>
<evidence type="ECO:0000313" key="2">
    <source>
        <dbReference type="EMBL" id="MFA0813857.1"/>
    </source>
</evidence>
<accession>A0ABV4P764</accession>
<evidence type="ECO:0000313" key="3">
    <source>
        <dbReference type="Proteomes" id="UP001569428"/>
    </source>
</evidence>
<feature type="domain" description="SMODS-associated and fused to various effectors" evidence="1">
    <location>
        <begin position="3"/>
        <end position="38"/>
    </location>
</feature>
<keyword evidence="3" id="KW-1185">Reference proteome</keyword>
<sequence>MEKATPFHVFPVTPVSCVIEFGRVRMPKSDIPWLIYDHHVKT</sequence>
<protein>
    <recommendedName>
        <fullName evidence="1">SMODS-associated and fused to various effectors domain-containing protein</fullName>
    </recommendedName>
</protein>
<organism evidence="2 3">
    <name type="scientific">Microbulbifer epialgicus</name>
    <dbReference type="NCBI Taxonomy" id="393907"/>
    <lineage>
        <taxon>Bacteria</taxon>
        <taxon>Pseudomonadati</taxon>
        <taxon>Pseudomonadota</taxon>
        <taxon>Gammaproteobacteria</taxon>
        <taxon>Cellvibrionales</taxon>
        <taxon>Microbulbiferaceae</taxon>
        <taxon>Microbulbifer</taxon>
    </lineage>
</organism>
<dbReference type="RefSeq" id="WP_371841695.1">
    <property type="nucleotide sequence ID" value="NZ_JBGMEK010000154.1"/>
</dbReference>
<dbReference type="EMBL" id="JBGMEK010000154">
    <property type="protein sequence ID" value="MFA0813857.1"/>
    <property type="molecule type" value="Genomic_DNA"/>
</dbReference>
<comment type="caution">
    <text evidence="2">The sequence shown here is derived from an EMBL/GenBank/DDBJ whole genome shotgun (WGS) entry which is preliminary data.</text>
</comment>
<gene>
    <name evidence="2" type="ORF">ACCI49_23590</name>
</gene>
<dbReference type="Pfam" id="PF18145">
    <property type="entry name" value="SAVED"/>
    <property type="match status" value="1"/>
</dbReference>
<dbReference type="InterPro" id="IPR040836">
    <property type="entry name" value="SAVED"/>
</dbReference>
<dbReference type="Proteomes" id="UP001569428">
    <property type="component" value="Unassembled WGS sequence"/>
</dbReference>
<evidence type="ECO:0000259" key="1">
    <source>
        <dbReference type="Pfam" id="PF18145"/>
    </source>
</evidence>
<name>A0ABV4P764_9GAMM</name>
<proteinExistence type="predicted"/>